<protein>
    <submittedName>
        <fullName evidence="2">Putative secreted protein</fullName>
    </submittedName>
</protein>
<name>A0A0K8REN2_IXORI</name>
<evidence type="ECO:0000256" key="1">
    <source>
        <dbReference type="SAM" id="MobiDB-lite"/>
    </source>
</evidence>
<dbReference type="AlphaFoldDB" id="A0A0K8REN2"/>
<dbReference type="EMBL" id="GADI01004485">
    <property type="protein sequence ID" value="JAA69323.1"/>
    <property type="molecule type" value="mRNA"/>
</dbReference>
<sequence length="90" mass="9835">MDYVLVKVERGSEESSLHNILLELPATPTNPSVSVASCYFDKCSHSVSTMVETKKEGLPVPTEVEVTPSSEEEALMSWTTPDETTISAME</sequence>
<feature type="region of interest" description="Disordered" evidence="1">
    <location>
        <begin position="54"/>
        <end position="73"/>
    </location>
</feature>
<accession>A0A0K8REN2</accession>
<reference evidence="2" key="1">
    <citation type="submission" date="2012-12" db="EMBL/GenBank/DDBJ databases">
        <title>Identification and characterization of a phenylalanine ammonia-lyase gene family in Isatis indigotica Fort.</title>
        <authorList>
            <person name="Liu Q."/>
            <person name="Chen J."/>
            <person name="Zhou X."/>
            <person name="Di P."/>
            <person name="Xiao Y."/>
            <person name="Xuan H."/>
            <person name="Zhang L."/>
            <person name="Chen W."/>
        </authorList>
    </citation>
    <scope>NUCLEOTIDE SEQUENCE</scope>
    <source>
        <tissue evidence="2">Salivary gland</tissue>
    </source>
</reference>
<proteinExistence type="evidence at transcript level"/>
<organism evidence="2">
    <name type="scientific">Ixodes ricinus</name>
    <name type="common">Common tick</name>
    <name type="synonym">Acarus ricinus</name>
    <dbReference type="NCBI Taxonomy" id="34613"/>
    <lineage>
        <taxon>Eukaryota</taxon>
        <taxon>Metazoa</taxon>
        <taxon>Ecdysozoa</taxon>
        <taxon>Arthropoda</taxon>
        <taxon>Chelicerata</taxon>
        <taxon>Arachnida</taxon>
        <taxon>Acari</taxon>
        <taxon>Parasitiformes</taxon>
        <taxon>Ixodida</taxon>
        <taxon>Ixodoidea</taxon>
        <taxon>Ixodidae</taxon>
        <taxon>Ixodinae</taxon>
        <taxon>Ixodes</taxon>
    </lineage>
</organism>
<evidence type="ECO:0000313" key="2">
    <source>
        <dbReference type="EMBL" id="JAA69323.1"/>
    </source>
</evidence>
<feature type="compositionally biased region" description="Low complexity" evidence="1">
    <location>
        <begin position="59"/>
        <end position="69"/>
    </location>
</feature>